<dbReference type="OrthoDB" id="25818at2759"/>
<dbReference type="EMBL" id="MU001507">
    <property type="protein sequence ID" value="KAF2440717.1"/>
    <property type="molecule type" value="Genomic_DNA"/>
</dbReference>
<feature type="compositionally biased region" description="Low complexity" evidence="1">
    <location>
        <begin position="31"/>
        <end position="49"/>
    </location>
</feature>
<protein>
    <submittedName>
        <fullName evidence="2">Uncharacterized protein</fullName>
    </submittedName>
</protein>
<gene>
    <name evidence="2" type="ORF">P171DRAFT_106610</name>
</gene>
<evidence type="ECO:0000313" key="3">
    <source>
        <dbReference type="Proteomes" id="UP000799764"/>
    </source>
</evidence>
<name>A0A9P4PB76_9PLEO</name>
<dbReference type="AlphaFoldDB" id="A0A9P4PB76"/>
<feature type="compositionally biased region" description="Low complexity" evidence="1">
    <location>
        <begin position="57"/>
        <end position="68"/>
    </location>
</feature>
<evidence type="ECO:0000256" key="1">
    <source>
        <dbReference type="SAM" id="MobiDB-lite"/>
    </source>
</evidence>
<keyword evidence="3" id="KW-1185">Reference proteome</keyword>
<comment type="caution">
    <text evidence="2">The sequence shown here is derived from an EMBL/GenBank/DDBJ whole genome shotgun (WGS) entry which is preliminary data.</text>
</comment>
<reference evidence="2" key="1">
    <citation type="journal article" date="2020" name="Stud. Mycol.">
        <title>101 Dothideomycetes genomes: a test case for predicting lifestyles and emergence of pathogens.</title>
        <authorList>
            <person name="Haridas S."/>
            <person name="Albert R."/>
            <person name="Binder M."/>
            <person name="Bloem J."/>
            <person name="Labutti K."/>
            <person name="Salamov A."/>
            <person name="Andreopoulos B."/>
            <person name="Baker S."/>
            <person name="Barry K."/>
            <person name="Bills G."/>
            <person name="Bluhm B."/>
            <person name="Cannon C."/>
            <person name="Castanera R."/>
            <person name="Culley D."/>
            <person name="Daum C."/>
            <person name="Ezra D."/>
            <person name="Gonzalez J."/>
            <person name="Henrissat B."/>
            <person name="Kuo A."/>
            <person name="Liang C."/>
            <person name="Lipzen A."/>
            <person name="Lutzoni F."/>
            <person name="Magnuson J."/>
            <person name="Mondo S."/>
            <person name="Nolan M."/>
            <person name="Ohm R."/>
            <person name="Pangilinan J."/>
            <person name="Park H.-J."/>
            <person name="Ramirez L."/>
            <person name="Alfaro M."/>
            <person name="Sun H."/>
            <person name="Tritt A."/>
            <person name="Yoshinaga Y."/>
            <person name="Zwiers L.-H."/>
            <person name="Turgeon B."/>
            <person name="Goodwin S."/>
            <person name="Spatafora J."/>
            <person name="Crous P."/>
            <person name="Grigoriev I."/>
        </authorList>
    </citation>
    <scope>NUCLEOTIDE SEQUENCE</scope>
    <source>
        <strain evidence="2">CBS 690.94</strain>
    </source>
</reference>
<feature type="region of interest" description="Disordered" evidence="1">
    <location>
        <begin position="1"/>
        <end position="81"/>
    </location>
</feature>
<sequence length="81" mass="8494">MAAQEKNTGELEKAKQLNHVPWSEEYEKMISATTPTTPASQQPASKPAPGHTNITLTSPTRPPAQTSTPSPPTASPASAQS</sequence>
<accession>A0A9P4PB76</accession>
<organism evidence="2 3">
    <name type="scientific">Karstenula rhodostoma CBS 690.94</name>
    <dbReference type="NCBI Taxonomy" id="1392251"/>
    <lineage>
        <taxon>Eukaryota</taxon>
        <taxon>Fungi</taxon>
        <taxon>Dikarya</taxon>
        <taxon>Ascomycota</taxon>
        <taxon>Pezizomycotina</taxon>
        <taxon>Dothideomycetes</taxon>
        <taxon>Pleosporomycetidae</taxon>
        <taxon>Pleosporales</taxon>
        <taxon>Massarineae</taxon>
        <taxon>Didymosphaeriaceae</taxon>
        <taxon>Karstenula</taxon>
    </lineage>
</organism>
<evidence type="ECO:0000313" key="2">
    <source>
        <dbReference type="EMBL" id="KAF2440717.1"/>
    </source>
</evidence>
<dbReference type="Proteomes" id="UP000799764">
    <property type="component" value="Unassembled WGS sequence"/>
</dbReference>
<proteinExistence type="predicted"/>